<dbReference type="HOGENOM" id="CLU_190949_0_2_14"/>
<comment type="similarity">
    <text evidence="1 5">Belongs to the bacterial ribosomal protein bL33 family.</text>
</comment>
<protein>
    <recommendedName>
        <fullName evidence="4 5">Large ribosomal subunit protein bL33</fullName>
    </recommendedName>
</protein>
<dbReference type="Gene3D" id="2.20.28.120">
    <property type="entry name" value="Ribosomal protein L33"/>
    <property type="match status" value="1"/>
</dbReference>
<dbReference type="HAMAP" id="MF_00294">
    <property type="entry name" value="Ribosomal_bL33"/>
    <property type="match status" value="1"/>
</dbReference>
<evidence type="ECO:0000256" key="4">
    <source>
        <dbReference type="ARBA" id="ARBA00035176"/>
    </source>
</evidence>
<evidence type="ECO:0000313" key="7">
    <source>
        <dbReference type="Proteomes" id="UP000019450"/>
    </source>
</evidence>
<dbReference type="InterPro" id="IPR001705">
    <property type="entry name" value="Ribosomal_bL33"/>
</dbReference>
<dbReference type="OrthoDB" id="9801333at2"/>
<evidence type="ECO:0000256" key="3">
    <source>
        <dbReference type="ARBA" id="ARBA00023274"/>
    </source>
</evidence>
<keyword evidence="2 5" id="KW-0689">Ribosomal protein</keyword>
<accession>W8GFA9</accession>
<dbReference type="InterPro" id="IPR011332">
    <property type="entry name" value="Ribosomal_zn-bd"/>
</dbReference>
<reference evidence="6 7" key="1">
    <citation type="journal article" date="2014" name="Genome Biol. Evol.">
        <title>Phylogenomics of "Candidatus Hepatoplasma crinochetorum," a Lineage of Mollicutes Associated with Noninsect Arthropods.</title>
        <authorList>
            <person name="Leclercq S."/>
            <person name="Dittmer J."/>
            <person name="Bouchon D."/>
            <person name="Cordaux R."/>
        </authorList>
    </citation>
    <scope>NUCLEOTIDE SEQUENCE [LARGE SCALE GENOMIC DNA]</scope>
    <source>
        <strain evidence="6 7">Av</strain>
    </source>
</reference>
<dbReference type="GO" id="GO:0005840">
    <property type="term" value="C:ribosome"/>
    <property type="evidence" value="ECO:0007669"/>
    <property type="project" value="UniProtKB-KW"/>
</dbReference>
<dbReference type="NCBIfam" id="NF001860">
    <property type="entry name" value="PRK00595.1"/>
    <property type="match status" value="1"/>
</dbReference>
<dbReference type="Proteomes" id="UP000019450">
    <property type="component" value="Chromosome"/>
</dbReference>
<dbReference type="InterPro" id="IPR038584">
    <property type="entry name" value="Ribosomal_bL33_sf"/>
</dbReference>
<organism evidence="6 7">
    <name type="scientific">Candidatus Hepatoplasma crinochetorum Av</name>
    <dbReference type="NCBI Taxonomy" id="1427984"/>
    <lineage>
        <taxon>Bacteria</taxon>
        <taxon>Bacillati</taxon>
        <taxon>Mycoplasmatota</taxon>
        <taxon>Mollicutes</taxon>
        <taxon>Candidatus Hepatoplasmataceae</taxon>
        <taxon>Candidatus Hepatoplasma</taxon>
    </lineage>
</organism>
<dbReference type="EMBL" id="CP006932">
    <property type="protein sequence ID" value="AHK22449.1"/>
    <property type="molecule type" value="Genomic_DNA"/>
</dbReference>
<dbReference type="KEGG" id="hcr:X271_00343"/>
<dbReference type="GO" id="GO:1990904">
    <property type="term" value="C:ribonucleoprotein complex"/>
    <property type="evidence" value="ECO:0007669"/>
    <property type="project" value="UniProtKB-KW"/>
</dbReference>
<evidence type="ECO:0000313" key="6">
    <source>
        <dbReference type="EMBL" id="AHK22449.1"/>
    </source>
</evidence>
<evidence type="ECO:0000256" key="2">
    <source>
        <dbReference type="ARBA" id="ARBA00022980"/>
    </source>
</evidence>
<dbReference type="eggNOG" id="ENOG5033KDK">
    <property type="taxonomic scope" value="Bacteria"/>
</dbReference>
<name>W8GFA9_9MOLU</name>
<gene>
    <name evidence="6" type="primary">rpmG2</name>
    <name evidence="5" type="synonym">rpmG</name>
    <name evidence="6" type="ORF">X271_00343</name>
</gene>
<proteinExistence type="inferred from homology"/>
<dbReference type="GO" id="GO:0006412">
    <property type="term" value="P:translation"/>
    <property type="evidence" value="ECO:0007669"/>
    <property type="project" value="UniProtKB-UniRule"/>
</dbReference>
<dbReference type="AlphaFoldDB" id="W8GFA9"/>
<dbReference type="GO" id="GO:0003735">
    <property type="term" value="F:structural constituent of ribosome"/>
    <property type="evidence" value="ECO:0007669"/>
    <property type="project" value="InterPro"/>
</dbReference>
<dbReference type="RefSeq" id="WP_025208745.1">
    <property type="nucleotide sequence ID" value="NZ_CP006932.1"/>
</dbReference>
<keyword evidence="3 5" id="KW-0687">Ribonucleoprotein</keyword>
<keyword evidence="7" id="KW-1185">Reference proteome</keyword>
<dbReference type="STRING" id="1427984.X271_00343"/>
<dbReference type="NCBIfam" id="TIGR01023">
    <property type="entry name" value="rpmG_bact"/>
    <property type="match status" value="1"/>
</dbReference>
<evidence type="ECO:0000256" key="5">
    <source>
        <dbReference type="HAMAP-Rule" id="MF_00294"/>
    </source>
</evidence>
<dbReference type="SUPFAM" id="SSF57829">
    <property type="entry name" value="Zn-binding ribosomal proteins"/>
    <property type="match status" value="1"/>
</dbReference>
<evidence type="ECO:0000256" key="1">
    <source>
        <dbReference type="ARBA" id="ARBA00007596"/>
    </source>
</evidence>
<dbReference type="NCBIfam" id="NF001764">
    <property type="entry name" value="PRK00504.1"/>
    <property type="match status" value="1"/>
</dbReference>
<dbReference type="GO" id="GO:0005737">
    <property type="term" value="C:cytoplasm"/>
    <property type="evidence" value="ECO:0007669"/>
    <property type="project" value="UniProtKB-ARBA"/>
</dbReference>
<sequence length="52" mass="6346">MRTKILLQCSQCNNLNYLIDKNKTKHPDKLEYKKFCKKCNQYTIHKEKTKLK</sequence>
<dbReference type="Pfam" id="PF00471">
    <property type="entry name" value="Ribosomal_L33"/>
    <property type="match status" value="1"/>
</dbReference>